<evidence type="ECO:0000259" key="2">
    <source>
        <dbReference type="Pfam" id="PF12146"/>
    </source>
</evidence>
<keyword evidence="3" id="KW-0378">Hydrolase</keyword>
<keyword evidence="4" id="KW-1185">Reference proteome</keyword>
<sequence>MARGIAPKRRNGIGMRGAALLIAALAGLALCLAGIWQLEAARAGLTITRLQAGTTPLTVYRRDGAAASPVVVIAHGFAGSRQFMEAYALTLAHAGYVAVAFDFEGHGRNPTPMSGDVTRVDGTTSKLMSEIGRVTDVALSLPGADGRVALLGHSMASDIIVRQASADPRIGATVAISMFSEAVTASAPRNLLIITGEWEASLRQDGLRNLKLADPAAQEGDTVGDPAGAGGRRAVVAPGVEHVSVLYSSAALHEARGWLDRVFGRTSSGPVTATGGSIALLLTGLVLLAWPLAALLPKGDAAPLVVPLRSLAIATLVPAVVTPIALRFVDTRFLPVLVADYLAAHLLVYGALSLALLRLQGVRFGPIAWLGALTLAAYGIVGFGTALDRYVASFMPIAARLPIIAAIAVGAVPYMLADSIANQGGHAALWRTLWIRAAFLASLGGAVALDVRRLFFLLIIIPVIVLFFIVFGVIGGCVGRRTGSPLAEGIGLGLILAWALGVTFPMFVAG</sequence>
<proteinExistence type="predicted"/>
<reference evidence="4" key="1">
    <citation type="journal article" date="2021" name="ISME J.">
        <title>Evolutionary origin and ecological implication of a unique nif island in free-living Bradyrhizobium lineages.</title>
        <authorList>
            <person name="Tao J."/>
        </authorList>
    </citation>
    <scope>NUCLEOTIDE SEQUENCE [LARGE SCALE GENOMIC DNA]</scope>
    <source>
        <strain evidence="4">SZCCT0094</strain>
    </source>
</reference>
<dbReference type="InterPro" id="IPR029058">
    <property type="entry name" value="AB_hydrolase_fold"/>
</dbReference>
<feature type="transmembrane region" description="Helical" evidence="1">
    <location>
        <begin position="308"/>
        <end position="329"/>
    </location>
</feature>
<accession>A0ABS5G6L7</accession>
<feature type="transmembrane region" description="Helical" evidence="1">
    <location>
        <begin position="490"/>
        <end position="509"/>
    </location>
</feature>
<dbReference type="GO" id="GO:0016787">
    <property type="term" value="F:hydrolase activity"/>
    <property type="evidence" value="ECO:0007669"/>
    <property type="project" value="UniProtKB-KW"/>
</dbReference>
<feature type="transmembrane region" description="Helical" evidence="1">
    <location>
        <begin position="455"/>
        <end position="478"/>
    </location>
</feature>
<comment type="caution">
    <text evidence="3">The sequence shown here is derived from an EMBL/GenBank/DDBJ whole genome shotgun (WGS) entry which is preliminary data.</text>
</comment>
<keyword evidence="1" id="KW-0472">Membrane</keyword>
<gene>
    <name evidence="3" type="ORF">JQ619_14430</name>
</gene>
<feature type="transmembrane region" description="Helical" evidence="1">
    <location>
        <begin position="428"/>
        <end position="449"/>
    </location>
</feature>
<feature type="transmembrane region" description="Helical" evidence="1">
    <location>
        <begin position="366"/>
        <end position="387"/>
    </location>
</feature>
<keyword evidence="1" id="KW-1133">Transmembrane helix</keyword>
<keyword evidence="1" id="KW-0812">Transmembrane</keyword>
<dbReference type="SUPFAM" id="SSF53474">
    <property type="entry name" value="alpha/beta-Hydrolases"/>
    <property type="match status" value="1"/>
</dbReference>
<dbReference type="InterPro" id="IPR050261">
    <property type="entry name" value="FrsA_esterase"/>
</dbReference>
<evidence type="ECO:0000256" key="1">
    <source>
        <dbReference type="SAM" id="Phobius"/>
    </source>
</evidence>
<feature type="domain" description="Serine aminopeptidase S33" evidence="2">
    <location>
        <begin position="69"/>
        <end position="173"/>
    </location>
</feature>
<evidence type="ECO:0000313" key="3">
    <source>
        <dbReference type="EMBL" id="MBR1136967.1"/>
    </source>
</evidence>
<dbReference type="InterPro" id="IPR022742">
    <property type="entry name" value="Hydrolase_4"/>
</dbReference>
<evidence type="ECO:0000313" key="4">
    <source>
        <dbReference type="Proteomes" id="UP001314635"/>
    </source>
</evidence>
<dbReference type="PANTHER" id="PTHR22946">
    <property type="entry name" value="DIENELACTONE HYDROLASE DOMAIN-CONTAINING PROTEIN-RELATED"/>
    <property type="match status" value="1"/>
</dbReference>
<organism evidence="3 4">
    <name type="scientific">Bradyrhizobium denitrificans</name>
    <dbReference type="NCBI Taxonomy" id="2734912"/>
    <lineage>
        <taxon>Bacteria</taxon>
        <taxon>Pseudomonadati</taxon>
        <taxon>Pseudomonadota</taxon>
        <taxon>Alphaproteobacteria</taxon>
        <taxon>Hyphomicrobiales</taxon>
        <taxon>Nitrobacteraceae</taxon>
        <taxon>Bradyrhizobium</taxon>
    </lineage>
</organism>
<dbReference type="Pfam" id="PF12146">
    <property type="entry name" value="Hydrolase_4"/>
    <property type="match status" value="1"/>
</dbReference>
<name>A0ABS5G6L7_9BRAD</name>
<feature type="transmembrane region" description="Helical" evidence="1">
    <location>
        <begin position="393"/>
        <end position="416"/>
    </location>
</feature>
<dbReference type="EMBL" id="JAFCLK010000012">
    <property type="protein sequence ID" value="MBR1136967.1"/>
    <property type="molecule type" value="Genomic_DNA"/>
</dbReference>
<protein>
    <submittedName>
        <fullName evidence="3">Alpha/beta hydrolase</fullName>
    </submittedName>
</protein>
<feature type="transmembrane region" description="Helical" evidence="1">
    <location>
        <begin position="341"/>
        <end position="359"/>
    </location>
</feature>
<dbReference type="RefSeq" id="WP_172236831.1">
    <property type="nucleotide sequence ID" value="NZ_JABFDP010000012.1"/>
</dbReference>
<dbReference type="Gene3D" id="3.40.50.1820">
    <property type="entry name" value="alpha/beta hydrolase"/>
    <property type="match status" value="1"/>
</dbReference>
<dbReference type="Proteomes" id="UP001314635">
    <property type="component" value="Unassembled WGS sequence"/>
</dbReference>
<feature type="transmembrane region" description="Helical" evidence="1">
    <location>
        <begin position="275"/>
        <end position="296"/>
    </location>
</feature>